<feature type="transmembrane region" description="Helical" evidence="1">
    <location>
        <begin position="52"/>
        <end position="75"/>
    </location>
</feature>
<keyword evidence="1" id="KW-0812">Transmembrane</keyword>
<dbReference type="InterPro" id="IPR000045">
    <property type="entry name" value="Prepilin_IV_endopep_pep"/>
</dbReference>
<evidence type="ECO:0000313" key="3">
    <source>
        <dbReference type="EMBL" id="KFI65855.1"/>
    </source>
</evidence>
<keyword evidence="1" id="KW-0472">Membrane</keyword>
<dbReference type="Gene3D" id="1.20.120.1220">
    <property type="match status" value="1"/>
</dbReference>
<proteinExistence type="predicted"/>
<feature type="transmembrane region" description="Helical" evidence="1">
    <location>
        <begin position="95"/>
        <end position="119"/>
    </location>
</feature>
<evidence type="ECO:0000313" key="4">
    <source>
        <dbReference type="Proteomes" id="UP000029067"/>
    </source>
</evidence>
<dbReference type="Proteomes" id="UP000029067">
    <property type="component" value="Unassembled WGS sequence"/>
</dbReference>
<sequence>MVTLCCLPSLLFGTLLSGLDIRTRRVPRLLVLSWLLAQCAAWSFLAWQSHRWLPLAMALMGALGAMVIQLALALARPGALGLGDVSVALPLGCLVGWFGFDAFVAWWLCMACLGALWVGAWRLAARRIRKVPFVPPMVCAALVAPLLA</sequence>
<evidence type="ECO:0000256" key="1">
    <source>
        <dbReference type="SAM" id="Phobius"/>
    </source>
</evidence>
<dbReference type="AlphaFoldDB" id="A0A087B4A5"/>
<dbReference type="RefSeq" id="WP_033516410.1">
    <property type="nucleotide sequence ID" value="NZ_JGYV01000001.1"/>
</dbReference>
<name>A0A087B4A5_9BIFI</name>
<dbReference type="EMBL" id="JGYV01000001">
    <property type="protein sequence ID" value="KFI65855.1"/>
    <property type="molecule type" value="Genomic_DNA"/>
</dbReference>
<reference evidence="3 4" key="1">
    <citation type="submission" date="2014-03" db="EMBL/GenBank/DDBJ databases">
        <title>Genomics of Bifidobacteria.</title>
        <authorList>
            <person name="Ventura M."/>
            <person name="Milani C."/>
            <person name="Lugli G.A."/>
        </authorList>
    </citation>
    <scope>NUCLEOTIDE SEQUENCE [LARGE SCALE GENOMIC DNA]</scope>
    <source>
        <strain evidence="3 4">LMG 10738</strain>
    </source>
</reference>
<keyword evidence="4" id="KW-1185">Reference proteome</keyword>
<feature type="domain" description="Prepilin type IV endopeptidase peptidase" evidence="2">
    <location>
        <begin position="11"/>
        <end position="112"/>
    </location>
</feature>
<comment type="caution">
    <text evidence="3">The sequence shown here is derived from an EMBL/GenBank/DDBJ whole genome shotgun (WGS) entry which is preliminary data.</text>
</comment>
<dbReference type="GO" id="GO:0004190">
    <property type="term" value="F:aspartic-type endopeptidase activity"/>
    <property type="evidence" value="ECO:0007669"/>
    <property type="project" value="InterPro"/>
</dbReference>
<protein>
    <submittedName>
        <fullName evidence="3">Peptidase A24A, prepilin type IV</fullName>
    </submittedName>
</protein>
<dbReference type="eggNOG" id="ENOG5031Y3G">
    <property type="taxonomic scope" value="Bacteria"/>
</dbReference>
<gene>
    <name evidence="3" type="ORF">BCUN_0350</name>
</gene>
<dbReference type="STRING" id="1688.BCUN_0350"/>
<dbReference type="Pfam" id="PF01478">
    <property type="entry name" value="Peptidase_A24"/>
    <property type="match status" value="1"/>
</dbReference>
<organism evidence="3 4">
    <name type="scientific">Bifidobacterium cuniculi</name>
    <dbReference type="NCBI Taxonomy" id="1688"/>
    <lineage>
        <taxon>Bacteria</taxon>
        <taxon>Bacillati</taxon>
        <taxon>Actinomycetota</taxon>
        <taxon>Actinomycetes</taxon>
        <taxon>Bifidobacteriales</taxon>
        <taxon>Bifidobacteriaceae</taxon>
        <taxon>Bifidobacterium</taxon>
    </lineage>
</organism>
<dbReference type="GO" id="GO:0016020">
    <property type="term" value="C:membrane"/>
    <property type="evidence" value="ECO:0007669"/>
    <property type="project" value="InterPro"/>
</dbReference>
<keyword evidence="1" id="KW-1133">Transmembrane helix</keyword>
<evidence type="ECO:0000259" key="2">
    <source>
        <dbReference type="Pfam" id="PF01478"/>
    </source>
</evidence>
<dbReference type="OrthoDB" id="3233720at2"/>
<accession>A0A087B4A5</accession>
<feature type="transmembrane region" description="Helical" evidence="1">
    <location>
        <begin position="28"/>
        <end position="45"/>
    </location>
</feature>